<evidence type="ECO:0000256" key="4">
    <source>
        <dbReference type="ARBA" id="ARBA00022859"/>
    </source>
</evidence>
<dbReference type="EMBL" id="JAFNEN010000550">
    <property type="protein sequence ID" value="KAG8180785.1"/>
    <property type="molecule type" value="Genomic_DNA"/>
</dbReference>
<dbReference type="GO" id="GO:0009253">
    <property type="term" value="P:peptidoglycan catabolic process"/>
    <property type="evidence" value="ECO:0007669"/>
    <property type="project" value="InterPro"/>
</dbReference>
<dbReference type="PIRSF" id="PIRSF037945">
    <property type="entry name" value="PGRPs"/>
    <property type="match status" value="1"/>
</dbReference>
<comment type="similarity">
    <text evidence="1 6">Belongs to the N-acetylmuramoyl-L-alanine amidase 2 family.</text>
</comment>
<evidence type="ECO:0000313" key="12">
    <source>
        <dbReference type="Proteomes" id="UP000827092"/>
    </source>
</evidence>
<dbReference type="CDD" id="cd06583">
    <property type="entry name" value="PGRP"/>
    <property type="match status" value="1"/>
</dbReference>
<dbReference type="SMART" id="SM00644">
    <property type="entry name" value="Ami_2"/>
    <property type="match status" value="1"/>
</dbReference>
<dbReference type="InterPro" id="IPR015510">
    <property type="entry name" value="PGRP"/>
</dbReference>
<feature type="disulfide bond" evidence="7">
    <location>
        <begin position="72"/>
        <end position="78"/>
    </location>
</feature>
<dbReference type="Gene3D" id="3.40.80.10">
    <property type="entry name" value="Peptidoglycan recognition protein-like"/>
    <property type="match status" value="1"/>
</dbReference>
<keyword evidence="5 7" id="KW-1015">Disulfide bond</keyword>
<name>A0AAV6UB49_9ARAC</name>
<dbReference type="InterPro" id="IPR002502">
    <property type="entry name" value="Amidase_domain"/>
</dbReference>
<comment type="caution">
    <text evidence="11">The sequence shown here is derived from an EMBL/GenBank/DDBJ whole genome shotgun (WGS) entry which is preliminary data.</text>
</comment>
<dbReference type="SUPFAM" id="SSF55846">
    <property type="entry name" value="N-acetylmuramoyl-L-alanine amidase-like"/>
    <property type="match status" value="1"/>
</dbReference>
<dbReference type="AlphaFoldDB" id="A0AAV6UB49"/>
<feature type="disulfide bond" evidence="7">
    <location>
        <begin position="33"/>
        <end position="158"/>
    </location>
</feature>
<dbReference type="FunFam" id="3.40.80.10:FF:000001">
    <property type="entry name" value="Peptidoglycan recognition protein 1"/>
    <property type="match status" value="1"/>
</dbReference>
<dbReference type="GO" id="GO:0008745">
    <property type="term" value="F:N-acetylmuramoyl-L-alanine amidase activity"/>
    <property type="evidence" value="ECO:0007669"/>
    <property type="project" value="InterPro"/>
</dbReference>
<keyword evidence="4 6" id="KW-0391">Immunity</keyword>
<dbReference type="GO" id="GO:0008270">
    <property type="term" value="F:zinc ion binding"/>
    <property type="evidence" value="ECO:0007669"/>
    <property type="project" value="InterPro"/>
</dbReference>
<dbReference type="GO" id="GO:0045087">
    <property type="term" value="P:innate immune response"/>
    <property type="evidence" value="ECO:0007669"/>
    <property type="project" value="UniProtKB-KW"/>
</dbReference>
<dbReference type="InterPro" id="IPR017331">
    <property type="entry name" value="Peptidoglycan_recognition"/>
</dbReference>
<evidence type="ECO:0000256" key="2">
    <source>
        <dbReference type="ARBA" id="ARBA00022588"/>
    </source>
</evidence>
<feature type="domain" description="N-acetylmuramoyl-L-alanine amidase" evidence="9">
    <location>
        <begin position="47"/>
        <end position="184"/>
    </location>
</feature>
<feature type="chain" id="PRO_5043439921" description="Peptidoglycan-recognition protein" evidence="8">
    <location>
        <begin position="33"/>
        <end position="208"/>
    </location>
</feature>
<keyword evidence="12" id="KW-1185">Reference proteome</keyword>
<dbReference type="Proteomes" id="UP000827092">
    <property type="component" value="Unassembled WGS sequence"/>
</dbReference>
<evidence type="ECO:0000256" key="1">
    <source>
        <dbReference type="ARBA" id="ARBA00007553"/>
    </source>
</evidence>
<evidence type="ECO:0000259" key="10">
    <source>
        <dbReference type="SMART" id="SM00701"/>
    </source>
</evidence>
<sequence length="208" mass="23816">MIFLQGIQKSYWNILLVQIVLILFECSILTQGCDDVELVTRERWDAREPKSTESMATPVPHLFIHHTAMGACNDFESCKQMMQIIQNFHMDDRGWEDIGYNFLIGGDGRVYEGRGWNRVGAHTRGYNRDGIAFCLMGNYVSKAPSELMLNTTKKMVKCAENENYVMSDYQLHGHRDASCTECPGSELYAIIETWPHFKKGPLPKYMCG</sequence>
<dbReference type="SMART" id="SM00701">
    <property type="entry name" value="PGRP"/>
    <property type="match status" value="1"/>
</dbReference>
<feature type="domain" description="Peptidoglycan recognition protein family" evidence="10">
    <location>
        <begin position="36"/>
        <end position="178"/>
    </location>
</feature>
<evidence type="ECO:0000256" key="5">
    <source>
        <dbReference type="ARBA" id="ARBA00023157"/>
    </source>
</evidence>
<evidence type="ECO:0000256" key="8">
    <source>
        <dbReference type="SAM" id="SignalP"/>
    </source>
</evidence>
<reference evidence="11 12" key="1">
    <citation type="journal article" date="2022" name="Nat. Ecol. Evol.">
        <title>A masculinizing supergene underlies an exaggerated male reproductive morph in a spider.</title>
        <authorList>
            <person name="Hendrickx F."/>
            <person name="De Corte Z."/>
            <person name="Sonet G."/>
            <person name="Van Belleghem S.M."/>
            <person name="Kostlbacher S."/>
            <person name="Vangestel C."/>
        </authorList>
    </citation>
    <scope>NUCLEOTIDE SEQUENCE [LARGE SCALE GENOMIC DNA]</scope>
    <source>
        <strain evidence="11">W744_W776</strain>
    </source>
</reference>
<keyword evidence="2 6" id="KW-0399">Innate immunity</keyword>
<gene>
    <name evidence="11" type="ORF">JTE90_023751</name>
</gene>
<dbReference type="Pfam" id="PF01510">
    <property type="entry name" value="Amidase_2"/>
    <property type="match status" value="1"/>
</dbReference>
<evidence type="ECO:0000256" key="6">
    <source>
        <dbReference type="PIRNR" id="PIRNR037945"/>
    </source>
</evidence>
<accession>A0AAV6UB49</accession>
<keyword evidence="3 8" id="KW-0732">Signal</keyword>
<organism evidence="11 12">
    <name type="scientific">Oedothorax gibbosus</name>
    <dbReference type="NCBI Taxonomy" id="931172"/>
    <lineage>
        <taxon>Eukaryota</taxon>
        <taxon>Metazoa</taxon>
        <taxon>Ecdysozoa</taxon>
        <taxon>Arthropoda</taxon>
        <taxon>Chelicerata</taxon>
        <taxon>Arachnida</taxon>
        <taxon>Araneae</taxon>
        <taxon>Araneomorphae</taxon>
        <taxon>Entelegynae</taxon>
        <taxon>Araneoidea</taxon>
        <taxon>Linyphiidae</taxon>
        <taxon>Erigoninae</taxon>
        <taxon>Oedothorax</taxon>
    </lineage>
</organism>
<feature type="signal peptide" evidence="8">
    <location>
        <begin position="1"/>
        <end position="32"/>
    </location>
</feature>
<dbReference type="PANTHER" id="PTHR11022">
    <property type="entry name" value="PEPTIDOGLYCAN RECOGNITION PROTEIN"/>
    <property type="match status" value="1"/>
</dbReference>
<dbReference type="InterPro" id="IPR036505">
    <property type="entry name" value="Amidase/PGRP_sf"/>
</dbReference>
<evidence type="ECO:0000313" key="11">
    <source>
        <dbReference type="EMBL" id="KAG8180785.1"/>
    </source>
</evidence>
<evidence type="ECO:0000256" key="7">
    <source>
        <dbReference type="PIRSR" id="PIRSR037945-1"/>
    </source>
</evidence>
<dbReference type="InterPro" id="IPR006619">
    <property type="entry name" value="PGRP_domain_met/bac"/>
</dbReference>
<protein>
    <recommendedName>
        <fullName evidence="6">Peptidoglycan-recognition protein</fullName>
    </recommendedName>
</protein>
<evidence type="ECO:0000259" key="9">
    <source>
        <dbReference type="SMART" id="SM00644"/>
    </source>
</evidence>
<dbReference type="GO" id="GO:0042834">
    <property type="term" value="F:peptidoglycan binding"/>
    <property type="evidence" value="ECO:0007669"/>
    <property type="project" value="InterPro"/>
</dbReference>
<evidence type="ECO:0000256" key="3">
    <source>
        <dbReference type="ARBA" id="ARBA00022729"/>
    </source>
</evidence>
<proteinExistence type="inferred from homology"/>
<dbReference type="PANTHER" id="PTHR11022:SF41">
    <property type="entry name" value="PEPTIDOGLYCAN-RECOGNITION PROTEIN LC-RELATED"/>
    <property type="match status" value="1"/>
</dbReference>